<feature type="domain" description="Sulfatase-modifying factor enzyme-like" evidence="1">
    <location>
        <begin position="451"/>
        <end position="690"/>
    </location>
</feature>
<dbReference type="PANTHER" id="PTHR23150:SF19">
    <property type="entry name" value="FORMYLGLYCINE-GENERATING ENZYME"/>
    <property type="match status" value="1"/>
</dbReference>
<dbReference type="PROSITE" id="PS00675">
    <property type="entry name" value="SIGMA54_INTERACT_1"/>
    <property type="match status" value="1"/>
</dbReference>
<name>A0A6A1TT97_NEOGA</name>
<dbReference type="PANTHER" id="PTHR23150">
    <property type="entry name" value="SULFATASE MODIFYING FACTOR 1, 2"/>
    <property type="match status" value="1"/>
</dbReference>
<proteinExistence type="predicted"/>
<protein>
    <submittedName>
        <fullName evidence="2">SUMF1/EgtB/PvdO family nonheme iron enzyme</fullName>
    </submittedName>
</protein>
<dbReference type="InterPro" id="IPR042095">
    <property type="entry name" value="SUMF_sf"/>
</dbReference>
<evidence type="ECO:0000259" key="1">
    <source>
        <dbReference type="Pfam" id="PF03781"/>
    </source>
</evidence>
<dbReference type="EMBL" id="VZUL01000002">
    <property type="protein sequence ID" value="KAB1087782.1"/>
    <property type="molecule type" value="Genomic_DNA"/>
</dbReference>
<reference evidence="2 3" key="1">
    <citation type="submission" date="2019-09" db="EMBL/GenBank/DDBJ databases">
        <title>Genome sequencing of Ng87 strain.</title>
        <authorList>
            <person name="Karasev E.S."/>
            <person name="Andronov E."/>
        </authorList>
    </citation>
    <scope>NUCLEOTIDE SEQUENCE [LARGE SCALE GENOMIC DNA]</scope>
    <source>
        <strain evidence="2 3">Ng87</strain>
    </source>
</reference>
<dbReference type="SUPFAM" id="SSF56436">
    <property type="entry name" value="C-type lectin-like"/>
    <property type="match status" value="1"/>
</dbReference>
<dbReference type="Proteomes" id="UP000386575">
    <property type="component" value="Unassembled WGS sequence"/>
</dbReference>
<dbReference type="InterPro" id="IPR025662">
    <property type="entry name" value="Sigma_54_int_dom_ATP-bd_1"/>
</dbReference>
<organism evidence="2 3">
    <name type="scientific">Neorhizobium galegae</name>
    <name type="common">Rhizobium galegae</name>
    <dbReference type="NCBI Taxonomy" id="399"/>
    <lineage>
        <taxon>Bacteria</taxon>
        <taxon>Pseudomonadati</taxon>
        <taxon>Pseudomonadota</taxon>
        <taxon>Alphaproteobacteria</taxon>
        <taxon>Hyphomicrobiales</taxon>
        <taxon>Rhizobiaceae</taxon>
        <taxon>Rhizobium/Agrobacterium group</taxon>
        <taxon>Neorhizobium</taxon>
    </lineage>
</organism>
<dbReference type="Gene3D" id="3.90.1580.10">
    <property type="entry name" value="paralog of FGE (formylglycine-generating enzyme)"/>
    <property type="match status" value="1"/>
</dbReference>
<dbReference type="InterPro" id="IPR027417">
    <property type="entry name" value="P-loop_NTPase"/>
</dbReference>
<dbReference type="GO" id="GO:0120147">
    <property type="term" value="F:formylglycine-generating oxidase activity"/>
    <property type="evidence" value="ECO:0007669"/>
    <property type="project" value="TreeGrafter"/>
</dbReference>
<dbReference type="Gene3D" id="3.40.50.300">
    <property type="entry name" value="P-loop containing nucleotide triphosphate hydrolases"/>
    <property type="match status" value="1"/>
</dbReference>
<gene>
    <name evidence="2" type="ORF">F4V91_15900</name>
</gene>
<comment type="caution">
    <text evidence="2">The sequence shown here is derived from an EMBL/GenBank/DDBJ whole genome shotgun (WGS) entry which is preliminary data.</text>
</comment>
<accession>A0A6A1TT97</accession>
<evidence type="ECO:0000313" key="2">
    <source>
        <dbReference type="EMBL" id="KAB1087782.1"/>
    </source>
</evidence>
<dbReference type="Pfam" id="PF03781">
    <property type="entry name" value="FGE-sulfatase"/>
    <property type="match status" value="1"/>
</dbReference>
<sequence>MSQNCSDGGRSMTVPTVLRDALFSKAREFGQAPLLSLPDGSVVDLQAGYIPLLVNFSFEDKAAKGLRKLKDQAEPEPVVYFSALEMARDYPALLLAGETGSGKTSFARNLAFRLAGERPVMAPLSRNDLGAVHDESWGLENVLPLYVSVTAGKTFAELLEVALPGNEALLSAEAWTNSDASLLVMLDGIDAAGADGLALLSEALLFQARHPRIRLLALGEISVVKGWALPSGFVRYDFLPLLKVQRRDAARRLAGLDLDATGIALGDAAANPALFAMAINGENAGETAEAIADDWLIKICGDAGTAAFLSGLAFDALTGKLDDPTVLPVTRVRQLLAARHLASRSAEEAVQPFRQRPDLWTPVLRSLALRLSGSEKASTLIEALIEGKGDAVRRGALLAADLLTDPGSLRDLVANHLLAIVRDGALSPPEREKAGRKLSVWGDPRDLDALADVPGGTFTFGSNTHPNSAPPHQVSVDTFRIGLYPVTNAAYSAFVVETGRLWRSPDGFAEDRRNAPAADLTWRDARAYCDWLTARWRAGGRIGADETVRLPTEPEWERAARGDQPDVGDEIIVYPWGNTWVDDAVNSEEAGFNNTCTVGLFPKGRSPYGCYDMAGQVWEWGTTLWGEDMGTPSFKYPYADDGRERPDAAPSVRRVLRGGGFSSGKLKACCTYRGSLEPDGFWRGNGFRIVVAKVTRQDATVDPGSSERLLG</sequence>
<dbReference type="SUPFAM" id="SSF52540">
    <property type="entry name" value="P-loop containing nucleoside triphosphate hydrolases"/>
    <property type="match status" value="1"/>
</dbReference>
<dbReference type="InterPro" id="IPR051043">
    <property type="entry name" value="Sulfatase_Mod_Factor_Kinase"/>
</dbReference>
<dbReference type="AlphaFoldDB" id="A0A6A1TT97"/>
<evidence type="ECO:0000313" key="3">
    <source>
        <dbReference type="Proteomes" id="UP000386575"/>
    </source>
</evidence>
<dbReference type="InterPro" id="IPR016187">
    <property type="entry name" value="CTDL_fold"/>
</dbReference>
<dbReference type="InterPro" id="IPR005532">
    <property type="entry name" value="SUMF_dom"/>
</dbReference>